<dbReference type="GO" id="GO:0016853">
    <property type="term" value="F:isomerase activity"/>
    <property type="evidence" value="ECO:0007669"/>
    <property type="project" value="UniProtKB-KW"/>
</dbReference>
<sequence>MALGINLSFCVKRWVTPALWARLVREDLGLGLVQLSFDLVDPLWPDEVLDKAATDLRQACAEHGITMHSGFIGLAHYTFNQLLHPEPGVRDAAEYWLTRAYAFCGKAGIRAAGGPLGAIAARPDAVEAKEIPAADYVDLTARLKRLAEKAQSQGLTELYIEPTPLRREWPWTPAQARRLSDDLAGSAVPWRYCLDWGHAILSPPYAPEEARVEPWLEAIGRETGAIHIQQSDGRLDRHWDFTERGIVDPEAIAATLARFGLADRPVFLEVFYPFEETDAAVLDRVRRSVAVLAPVLGGE</sequence>
<dbReference type="Pfam" id="PF01261">
    <property type="entry name" value="AP_endonuc_2"/>
    <property type="match status" value="1"/>
</dbReference>
<dbReference type="InterPro" id="IPR013022">
    <property type="entry name" value="Xyl_isomerase-like_TIM-brl"/>
</dbReference>
<evidence type="ECO:0000259" key="1">
    <source>
        <dbReference type="Pfam" id="PF01261"/>
    </source>
</evidence>
<organism evidence="2 3">
    <name type="scientific">Chelatococcus caeni</name>
    <dbReference type="NCBI Taxonomy" id="1348468"/>
    <lineage>
        <taxon>Bacteria</taxon>
        <taxon>Pseudomonadati</taxon>
        <taxon>Pseudomonadota</taxon>
        <taxon>Alphaproteobacteria</taxon>
        <taxon>Hyphomicrobiales</taxon>
        <taxon>Chelatococcaceae</taxon>
        <taxon>Chelatococcus</taxon>
    </lineage>
</organism>
<reference evidence="2 3" key="1">
    <citation type="submission" date="2020-08" db="EMBL/GenBank/DDBJ databases">
        <title>Genomic Encyclopedia of Type Strains, Phase IV (KMG-IV): sequencing the most valuable type-strain genomes for metagenomic binning, comparative biology and taxonomic classification.</title>
        <authorList>
            <person name="Goeker M."/>
        </authorList>
    </citation>
    <scope>NUCLEOTIDE SEQUENCE [LARGE SCALE GENOMIC DNA]</scope>
    <source>
        <strain evidence="2 3">DSM 103737</strain>
    </source>
</reference>
<evidence type="ECO:0000313" key="2">
    <source>
        <dbReference type="EMBL" id="MBB4019895.1"/>
    </source>
</evidence>
<name>A0A840C320_9HYPH</name>
<dbReference type="InterPro" id="IPR036237">
    <property type="entry name" value="Xyl_isomerase-like_sf"/>
</dbReference>
<feature type="domain" description="Xylose isomerase-like TIM barrel" evidence="1">
    <location>
        <begin position="27"/>
        <end position="273"/>
    </location>
</feature>
<keyword evidence="2" id="KW-0413">Isomerase</keyword>
<dbReference type="AlphaFoldDB" id="A0A840C320"/>
<dbReference type="RefSeq" id="WP_183318722.1">
    <property type="nucleotide sequence ID" value="NZ_JACIEN010000009.1"/>
</dbReference>
<dbReference type="Gene3D" id="3.20.20.150">
    <property type="entry name" value="Divalent-metal-dependent TIM barrel enzymes"/>
    <property type="match status" value="1"/>
</dbReference>
<dbReference type="SUPFAM" id="SSF51658">
    <property type="entry name" value="Xylose isomerase-like"/>
    <property type="match status" value="1"/>
</dbReference>
<protein>
    <submittedName>
        <fullName evidence="2">Sugar phosphate isomerase/epimerase</fullName>
    </submittedName>
</protein>
<keyword evidence="3" id="KW-1185">Reference proteome</keyword>
<accession>A0A840C320</accession>
<dbReference type="Proteomes" id="UP000577362">
    <property type="component" value="Unassembled WGS sequence"/>
</dbReference>
<proteinExistence type="predicted"/>
<evidence type="ECO:0000313" key="3">
    <source>
        <dbReference type="Proteomes" id="UP000577362"/>
    </source>
</evidence>
<comment type="caution">
    <text evidence="2">The sequence shown here is derived from an EMBL/GenBank/DDBJ whole genome shotgun (WGS) entry which is preliminary data.</text>
</comment>
<dbReference type="EMBL" id="JACIEN010000009">
    <property type="protein sequence ID" value="MBB4019895.1"/>
    <property type="molecule type" value="Genomic_DNA"/>
</dbReference>
<gene>
    <name evidence="2" type="ORF">GGR16_004955</name>
</gene>